<reference evidence="2 3" key="1">
    <citation type="submission" date="2018-06" db="EMBL/GenBank/DDBJ databases">
        <authorList>
            <consortium name="Pathogen Informatics"/>
            <person name="Doyle S."/>
        </authorList>
    </citation>
    <scope>NUCLEOTIDE SEQUENCE [LARGE SCALE GENOMIC DNA]</scope>
    <source>
        <strain evidence="2 3">NCTC11862</strain>
    </source>
</reference>
<keyword evidence="3" id="KW-1185">Reference proteome</keyword>
<evidence type="ECO:0000313" key="3">
    <source>
        <dbReference type="Proteomes" id="UP000254467"/>
    </source>
</evidence>
<dbReference type="Proteomes" id="UP000254467">
    <property type="component" value="Unassembled WGS sequence"/>
</dbReference>
<keyword evidence="1" id="KW-0472">Membrane</keyword>
<feature type="transmembrane region" description="Helical" evidence="1">
    <location>
        <begin position="27"/>
        <end position="47"/>
    </location>
</feature>
<sequence>MPWYWWLLLAAFSALVGFQFGLNRAPIWTWVWLIGTFVVGGWVLVWMSRTTITVEADPDGSRWLIVDQASLPATVVDRSMVVPESAKRNALGRQLDPAAFVMSKGWIKELALIVLDDPEDPTPYWLISSKNPEALLEAYAPSTVAAHNS</sequence>
<dbReference type="Pfam" id="PF11292">
    <property type="entry name" value="DUF3093"/>
    <property type="match status" value="1"/>
</dbReference>
<dbReference type="EMBL" id="UFXQ01000001">
    <property type="protein sequence ID" value="STC70599.1"/>
    <property type="molecule type" value="Genomic_DNA"/>
</dbReference>
<gene>
    <name evidence="2" type="ORF">NCTC11862_02425</name>
</gene>
<dbReference type="STRING" id="35756.GCA_001044155_02395"/>
<name>A0A376CR85_9CORY</name>
<dbReference type="InterPro" id="IPR021443">
    <property type="entry name" value="DUF3093"/>
</dbReference>
<keyword evidence="1" id="KW-1133">Transmembrane helix</keyword>
<keyword evidence="1" id="KW-0812">Transmembrane</keyword>
<proteinExistence type="predicted"/>
<accession>A0A376CR85</accession>
<protein>
    <submittedName>
        <fullName evidence="2">Hypothetical membrane protein</fullName>
    </submittedName>
</protein>
<evidence type="ECO:0000313" key="2">
    <source>
        <dbReference type="EMBL" id="STC70599.1"/>
    </source>
</evidence>
<dbReference type="AlphaFoldDB" id="A0A376CR85"/>
<organism evidence="2 3">
    <name type="scientific">Corynebacterium pilosum</name>
    <dbReference type="NCBI Taxonomy" id="35756"/>
    <lineage>
        <taxon>Bacteria</taxon>
        <taxon>Bacillati</taxon>
        <taxon>Actinomycetota</taxon>
        <taxon>Actinomycetes</taxon>
        <taxon>Mycobacteriales</taxon>
        <taxon>Corynebacteriaceae</taxon>
        <taxon>Corynebacterium</taxon>
    </lineage>
</organism>
<evidence type="ECO:0000256" key="1">
    <source>
        <dbReference type="SAM" id="Phobius"/>
    </source>
</evidence>